<sequence length="137" mass="15718">MKSNYEIVDLIWTRLNASDELKGMISGGIFKHKRPDGSTAQDIAIVPLVSGNEQLQTSFVNVNFHCQNLEVTIGGQPAVYQPDHVKLKEVTEFLIPLLDDYWTDDYHFEVQRQTDFEEPDIKETFSNIRVIVYSINV</sequence>
<dbReference type="RefSeq" id="WP_046369625.1">
    <property type="nucleotide sequence ID" value="NZ_BBWV01000002.1"/>
</dbReference>
<dbReference type="STRING" id="1220578.FPE01S_02_09010"/>
<proteinExistence type="predicted"/>
<reference evidence="1 2" key="1">
    <citation type="submission" date="2015-04" db="EMBL/GenBank/DDBJ databases">
        <title>Whole genome shotgun sequence of Flavihumibacter petaseus NBRC 106054.</title>
        <authorList>
            <person name="Miyazawa S."/>
            <person name="Hosoyama A."/>
            <person name="Hashimoto M."/>
            <person name="Noguchi M."/>
            <person name="Tsuchikane K."/>
            <person name="Ohji S."/>
            <person name="Yamazoe A."/>
            <person name="Ichikawa N."/>
            <person name="Kimura A."/>
            <person name="Fujita N."/>
        </authorList>
    </citation>
    <scope>NUCLEOTIDE SEQUENCE [LARGE SCALE GENOMIC DNA]</scope>
    <source>
        <strain evidence="1 2">NBRC 106054</strain>
    </source>
</reference>
<comment type="caution">
    <text evidence="1">The sequence shown here is derived from an EMBL/GenBank/DDBJ whole genome shotgun (WGS) entry which is preliminary data.</text>
</comment>
<keyword evidence="2" id="KW-1185">Reference proteome</keyword>
<evidence type="ECO:0000313" key="1">
    <source>
        <dbReference type="EMBL" id="GAO43795.1"/>
    </source>
</evidence>
<protein>
    <submittedName>
        <fullName evidence="1">Uncharacterized protein</fullName>
    </submittedName>
</protein>
<dbReference type="AlphaFoldDB" id="A0A0E9N358"/>
<organism evidence="1 2">
    <name type="scientific">Flavihumibacter petaseus NBRC 106054</name>
    <dbReference type="NCBI Taxonomy" id="1220578"/>
    <lineage>
        <taxon>Bacteria</taxon>
        <taxon>Pseudomonadati</taxon>
        <taxon>Bacteroidota</taxon>
        <taxon>Chitinophagia</taxon>
        <taxon>Chitinophagales</taxon>
        <taxon>Chitinophagaceae</taxon>
        <taxon>Flavihumibacter</taxon>
    </lineage>
</organism>
<gene>
    <name evidence="1" type="ORF">FPE01S_02_09010</name>
</gene>
<dbReference type="Proteomes" id="UP000033121">
    <property type="component" value="Unassembled WGS sequence"/>
</dbReference>
<name>A0A0E9N358_9BACT</name>
<accession>A0A0E9N358</accession>
<dbReference type="EMBL" id="BBWV01000002">
    <property type="protein sequence ID" value="GAO43795.1"/>
    <property type="molecule type" value="Genomic_DNA"/>
</dbReference>
<dbReference type="OrthoDB" id="1262402at2"/>
<evidence type="ECO:0000313" key="2">
    <source>
        <dbReference type="Proteomes" id="UP000033121"/>
    </source>
</evidence>